<dbReference type="AlphaFoldDB" id="A0AAD6ZAX6"/>
<dbReference type="InterPro" id="IPR042099">
    <property type="entry name" value="ANL_N_sf"/>
</dbReference>
<organism evidence="1 2">
    <name type="scientific">Mycena albidolilacea</name>
    <dbReference type="NCBI Taxonomy" id="1033008"/>
    <lineage>
        <taxon>Eukaryota</taxon>
        <taxon>Fungi</taxon>
        <taxon>Dikarya</taxon>
        <taxon>Basidiomycota</taxon>
        <taxon>Agaricomycotina</taxon>
        <taxon>Agaricomycetes</taxon>
        <taxon>Agaricomycetidae</taxon>
        <taxon>Agaricales</taxon>
        <taxon>Marasmiineae</taxon>
        <taxon>Mycenaceae</taxon>
        <taxon>Mycena</taxon>
    </lineage>
</organism>
<evidence type="ECO:0000313" key="2">
    <source>
        <dbReference type="Proteomes" id="UP001218218"/>
    </source>
</evidence>
<reference evidence="1" key="1">
    <citation type="submission" date="2023-03" db="EMBL/GenBank/DDBJ databases">
        <title>Massive genome expansion in bonnet fungi (Mycena s.s.) driven by repeated elements and novel gene families across ecological guilds.</title>
        <authorList>
            <consortium name="Lawrence Berkeley National Laboratory"/>
            <person name="Harder C.B."/>
            <person name="Miyauchi S."/>
            <person name="Viragh M."/>
            <person name="Kuo A."/>
            <person name="Thoen E."/>
            <person name="Andreopoulos B."/>
            <person name="Lu D."/>
            <person name="Skrede I."/>
            <person name="Drula E."/>
            <person name="Henrissat B."/>
            <person name="Morin E."/>
            <person name="Kohler A."/>
            <person name="Barry K."/>
            <person name="LaButti K."/>
            <person name="Morin E."/>
            <person name="Salamov A."/>
            <person name="Lipzen A."/>
            <person name="Mereny Z."/>
            <person name="Hegedus B."/>
            <person name="Baldrian P."/>
            <person name="Stursova M."/>
            <person name="Weitz H."/>
            <person name="Taylor A."/>
            <person name="Grigoriev I.V."/>
            <person name="Nagy L.G."/>
            <person name="Martin F."/>
            <person name="Kauserud H."/>
        </authorList>
    </citation>
    <scope>NUCLEOTIDE SEQUENCE</scope>
    <source>
        <strain evidence="1">CBHHK002</strain>
    </source>
</reference>
<keyword evidence="2" id="KW-1185">Reference proteome</keyword>
<dbReference type="SUPFAM" id="SSF56801">
    <property type="entry name" value="Acetyl-CoA synthetase-like"/>
    <property type="match status" value="1"/>
</dbReference>
<feature type="non-terminal residue" evidence="1">
    <location>
        <position position="1"/>
    </location>
</feature>
<evidence type="ECO:0000313" key="1">
    <source>
        <dbReference type="EMBL" id="KAJ7314892.1"/>
    </source>
</evidence>
<proteinExistence type="predicted"/>
<protein>
    <submittedName>
        <fullName evidence="1">Uncharacterized protein</fullName>
    </submittedName>
</protein>
<comment type="caution">
    <text evidence="1">The sequence shown here is derived from an EMBL/GenBank/DDBJ whole genome shotgun (WGS) entry which is preliminary data.</text>
</comment>
<dbReference type="Gene3D" id="3.40.50.12780">
    <property type="entry name" value="N-terminal domain of ligase-like"/>
    <property type="match status" value="1"/>
</dbReference>
<name>A0AAD6ZAX6_9AGAR</name>
<accession>A0AAD6ZAX6</accession>
<gene>
    <name evidence="1" type="ORF">DFH08DRAFT_1040384</name>
</gene>
<sequence>MMVAAIMRTGLVPFCISPWNAAAGVVDLLEKTGVAVVYVSADRREILAEAFEIWGKQLPVFDTLRFEELHNSSKELSESGPLPTLPTTMNLDSPGIIIHSSGNKPASMRISESWLT</sequence>
<dbReference type="EMBL" id="JARIHO010000064">
    <property type="protein sequence ID" value="KAJ7314892.1"/>
    <property type="molecule type" value="Genomic_DNA"/>
</dbReference>
<dbReference type="Proteomes" id="UP001218218">
    <property type="component" value="Unassembled WGS sequence"/>
</dbReference>